<name>A0A5C3NEV5_9AGAM</name>
<keyword evidence="1" id="KW-0812">Transmembrane</keyword>
<accession>A0A5C3NEV5</accession>
<keyword evidence="3" id="KW-1185">Reference proteome</keyword>
<evidence type="ECO:0000313" key="3">
    <source>
        <dbReference type="Proteomes" id="UP000305948"/>
    </source>
</evidence>
<evidence type="ECO:0000256" key="1">
    <source>
        <dbReference type="SAM" id="Phobius"/>
    </source>
</evidence>
<dbReference type="EMBL" id="ML213506">
    <property type="protein sequence ID" value="TFK54578.1"/>
    <property type="molecule type" value="Genomic_DNA"/>
</dbReference>
<protein>
    <submittedName>
        <fullName evidence="2">Uncharacterized protein</fullName>
    </submittedName>
</protein>
<sequence>MWHGCVFFLLIVPALMCPWALGTLSLLYQRVLLYAWIDRICILPMLLTPPPSSGLCSWALPPSACQPTKHPDIDSACSLVTASIR</sequence>
<proteinExistence type="predicted"/>
<keyword evidence="1" id="KW-1133">Transmembrane helix</keyword>
<reference evidence="2 3" key="1">
    <citation type="journal article" date="2019" name="Nat. Ecol. Evol.">
        <title>Megaphylogeny resolves global patterns of mushroom evolution.</title>
        <authorList>
            <person name="Varga T."/>
            <person name="Krizsan K."/>
            <person name="Foldi C."/>
            <person name="Dima B."/>
            <person name="Sanchez-Garcia M."/>
            <person name="Sanchez-Ramirez S."/>
            <person name="Szollosi G.J."/>
            <person name="Szarkandi J.G."/>
            <person name="Papp V."/>
            <person name="Albert L."/>
            <person name="Andreopoulos W."/>
            <person name="Angelini C."/>
            <person name="Antonin V."/>
            <person name="Barry K.W."/>
            <person name="Bougher N.L."/>
            <person name="Buchanan P."/>
            <person name="Buyck B."/>
            <person name="Bense V."/>
            <person name="Catcheside P."/>
            <person name="Chovatia M."/>
            <person name="Cooper J."/>
            <person name="Damon W."/>
            <person name="Desjardin D."/>
            <person name="Finy P."/>
            <person name="Geml J."/>
            <person name="Haridas S."/>
            <person name="Hughes K."/>
            <person name="Justo A."/>
            <person name="Karasinski D."/>
            <person name="Kautmanova I."/>
            <person name="Kiss B."/>
            <person name="Kocsube S."/>
            <person name="Kotiranta H."/>
            <person name="LaButti K.M."/>
            <person name="Lechner B.E."/>
            <person name="Liimatainen K."/>
            <person name="Lipzen A."/>
            <person name="Lukacs Z."/>
            <person name="Mihaltcheva S."/>
            <person name="Morgado L.N."/>
            <person name="Niskanen T."/>
            <person name="Noordeloos M.E."/>
            <person name="Ohm R.A."/>
            <person name="Ortiz-Santana B."/>
            <person name="Ovrebo C."/>
            <person name="Racz N."/>
            <person name="Riley R."/>
            <person name="Savchenko A."/>
            <person name="Shiryaev A."/>
            <person name="Soop K."/>
            <person name="Spirin V."/>
            <person name="Szebenyi C."/>
            <person name="Tomsovsky M."/>
            <person name="Tulloss R.E."/>
            <person name="Uehling J."/>
            <person name="Grigoriev I.V."/>
            <person name="Vagvolgyi C."/>
            <person name="Papp T."/>
            <person name="Martin F.M."/>
            <person name="Miettinen O."/>
            <person name="Hibbett D.S."/>
            <person name="Nagy L.G."/>
        </authorList>
    </citation>
    <scope>NUCLEOTIDE SEQUENCE [LARGE SCALE GENOMIC DNA]</scope>
    <source>
        <strain evidence="2 3">OMC1185</strain>
    </source>
</reference>
<dbReference type="AlphaFoldDB" id="A0A5C3NEV5"/>
<organism evidence="2 3">
    <name type="scientific">Heliocybe sulcata</name>
    <dbReference type="NCBI Taxonomy" id="5364"/>
    <lineage>
        <taxon>Eukaryota</taxon>
        <taxon>Fungi</taxon>
        <taxon>Dikarya</taxon>
        <taxon>Basidiomycota</taxon>
        <taxon>Agaricomycotina</taxon>
        <taxon>Agaricomycetes</taxon>
        <taxon>Gloeophyllales</taxon>
        <taxon>Gloeophyllaceae</taxon>
        <taxon>Heliocybe</taxon>
    </lineage>
</organism>
<dbReference type="Proteomes" id="UP000305948">
    <property type="component" value="Unassembled WGS sequence"/>
</dbReference>
<evidence type="ECO:0000313" key="2">
    <source>
        <dbReference type="EMBL" id="TFK54578.1"/>
    </source>
</evidence>
<keyword evidence="1" id="KW-0472">Membrane</keyword>
<feature type="transmembrane region" description="Helical" evidence="1">
    <location>
        <begin position="6"/>
        <end position="28"/>
    </location>
</feature>
<gene>
    <name evidence="2" type="ORF">OE88DRAFT_1655312</name>
</gene>